<keyword evidence="3" id="KW-1185">Reference proteome</keyword>
<dbReference type="InterPro" id="IPR036282">
    <property type="entry name" value="Glutathione-S-Trfase_C_sf"/>
</dbReference>
<gene>
    <name evidence="4" type="primary">LOC110983284</name>
</gene>
<protein>
    <submittedName>
        <fullName evidence="4">S-crystallin SL11-like</fullName>
    </submittedName>
</protein>
<dbReference type="SFLD" id="SFLDG00363">
    <property type="entry name" value="AMPS_(cytGST):_Alpha-__Mu-__Pi"/>
    <property type="match status" value="1"/>
</dbReference>
<feature type="domain" description="GST C-terminal" evidence="2">
    <location>
        <begin position="81"/>
        <end position="194"/>
    </location>
</feature>
<dbReference type="GeneID" id="110983284"/>
<dbReference type="PROSITE" id="PS50404">
    <property type="entry name" value="GST_NTER"/>
    <property type="match status" value="1"/>
</dbReference>
<dbReference type="SFLD" id="SFLDS00019">
    <property type="entry name" value="Glutathione_Transferase_(cytos"/>
    <property type="match status" value="1"/>
</dbReference>
<dbReference type="SUPFAM" id="SSF47616">
    <property type="entry name" value="GST C-terminal domain-like"/>
    <property type="match status" value="1"/>
</dbReference>
<dbReference type="PANTHER" id="PTHR11571">
    <property type="entry name" value="GLUTATHIONE S-TRANSFERASE"/>
    <property type="match status" value="1"/>
</dbReference>
<evidence type="ECO:0000259" key="1">
    <source>
        <dbReference type="PROSITE" id="PS50404"/>
    </source>
</evidence>
<dbReference type="Pfam" id="PF14497">
    <property type="entry name" value="GST_C_3"/>
    <property type="match status" value="1"/>
</dbReference>
<dbReference type="OrthoDB" id="414243at2759"/>
<dbReference type="FunFam" id="3.40.30.10:FF:000258">
    <property type="entry name" value="Glutathione S-transferase"/>
    <property type="match status" value="1"/>
</dbReference>
<dbReference type="InterPro" id="IPR036249">
    <property type="entry name" value="Thioredoxin-like_sf"/>
</dbReference>
<dbReference type="InterPro" id="IPR050213">
    <property type="entry name" value="GST_superfamily"/>
</dbReference>
<dbReference type="OMA" id="DISVWVS"/>
<dbReference type="SFLD" id="SFLDG01205">
    <property type="entry name" value="AMPS.1"/>
    <property type="match status" value="1"/>
</dbReference>
<evidence type="ECO:0000313" key="3">
    <source>
        <dbReference type="Proteomes" id="UP000694845"/>
    </source>
</evidence>
<evidence type="ECO:0000313" key="4">
    <source>
        <dbReference type="RefSeq" id="XP_022098110.1"/>
    </source>
</evidence>
<dbReference type="PROSITE" id="PS50405">
    <property type="entry name" value="GST_CTER"/>
    <property type="match status" value="1"/>
</dbReference>
<dbReference type="InterPro" id="IPR004046">
    <property type="entry name" value="GST_C"/>
</dbReference>
<sequence>MPTYRLMYFNNRGRAEVTRLLFKLAGQEFEDVRVPHKDWPTEKSKFPLLQLPVLEIDGQQIPQSRAMAGYLAREFGFHGSDSWQTLMVEVICDTADDLLQPLGDVLFLEKDESRKAEAIKNYYENRAPVILECLEKYLVKNGGGDGFFIGDKISLADISVWVSLDVCFGQRKDILAKYPKLVKLSERVDVISQS</sequence>
<dbReference type="CDD" id="cd03039">
    <property type="entry name" value="GST_N_Sigma_like"/>
    <property type="match status" value="1"/>
</dbReference>
<proteinExistence type="predicted"/>
<dbReference type="GO" id="GO:0006749">
    <property type="term" value="P:glutathione metabolic process"/>
    <property type="evidence" value="ECO:0007669"/>
    <property type="project" value="TreeGrafter"/>
</dbReference>
<dbReference type="PANTHER" id="PTHR11571:SF150">
    <property type="entry name" value="GLUTATHIONE S-TRANSFERASE"/>
    <property type="match status" value="1"/>
</dbReference>
<dbReference type="InterPro" id="IPR010987">
    <property type="entry name" value="Glutathione-S-Trfase_C-like"/>
</dbReference>
<evidence type="ECO:0000259" key="2">
    <source>
        <dbReference type="PROSITE" id="PS50405"/>
    </source>
</evidence>
<dbReference type="KEGG" id="aplc:110983284"/>
<dbReference type="InterPro" id="IPR004045">
    <property type="entry name" value="Glutathione_S-Trfase_N"/>
</dbReference>
<dbReference type="CDD" id="cd03192">
    <property type="entry name" value="GST_C_Sigma_like"/>
    <property type="match status" value="1"/>
</dbReference>
<dbReference type="AlphaFoldDB" id="A0A8B7Z016"/>
<accession>A0A8B7Z016</accession>
<dbReference type="InterPro" id="IPR040079">
    <property type="entry name" value="Glutathione_S-Trfase"/>
</dbReference>
<dbReference type="Gene3D" id="1.20.1050.10">
    <property type="match status" value="1"/>
</dbReference>
<dbReference type="GO" id="GO:0004364">
    <property type="term" value="F:glutathione transferase activity"/>
    <property type="evidence" value="ECO:0007669"/>
    <property type="project" value="TreeGrafter"/>
</dbReference>
<dbReference type="Gene3D" id="3.40.30.10">
    <property type="entry name" value="Glutaredoxin"/>
    <property type="match status" value="1"/>
</dbReference>
<name>A0A8B7Z016_ACAPL</name>
<feature type="domain" description="GST N-terminal" evidence="1">
    <location>
        <begin position="2"/>
        <end position="79"/>
    </location>
</feature>
<dbReference type="FunFam" id="1.20.1050.10:FF:000030">
    <property type="entry name" value="Glutathione S-transferase S1"/>
    <property type="match status" value="1"/>
</dbReference>
<dbReference type="Proteomes" id="UP000694845">
    <property type="component" value="Unplaced"/>
</dbReference>
<reference evidence="4" key="1">
    <citation type="submission" date="2025-08" db="UniProtKB">
        <authorList>
            <consortium name="RefSeq"/>
        </authorList>
    </citation>
    <scope>IDENTIFICATION</scope>
</reference>
<organism evidence="3 4">
    <name type="scientific">Acanthaster planci</name>
    <name type="common">Crown-of-thorns starfish</name>
    <dbReference type="NCBI Taxonomy" id="133434"/>
    <lineage>
        <taxon>Eukaryota</taxon>
        <taxon>Metazoa</taxon>
        <taxon>Echinodermata</taxon>
        <taxon>Eleutherozoa</taxon>
        <taxon>Asterozoa</taxon>
        <taxon>Asteroidea</taxon>
        <taxon>Valvatacea</taxon>
        <taxon>Valvatida</taxon>
        <taxon>Acanthasteridae</taxon>
        <taxon>Acanthaster</taxon>
    </lineage>
</organism>
<dbReference type="SUPFAM" id="SSF52833">
    <property type="entry name" value="Thioredoxin-like"/>
    <property type="match status" value="1"/>
</dbReference>
<dbReference type="Pfam" id="PF02798">
    <property type="entry name" value="GST_N"/>
    <property type="match status" value="1"/>
</dbReference>
<dbReference type="RefSeq" id="XP_022098110.1">
    <property type="nucleotide sequence ID" value="XM_022242418.1"/>
</dbReference>